<comment type="subcellular location">
    <subcellularLocation>
        <location evidence="1">Membrane</location>
        <topology evidence="1">Multi-pass membrane protein</topology>
    </subcellularLocation>
</comment>
<keyword evidence="3" id="KW-0050">Antiport</keyword>
<dbReference type="EMBL" id="VWSJ01000004">
    <property type="protein sequence ID" value="MSN95904.1"/>
    <property type="molecule type" value="Genomic_DNA"/>
</dbReference>
<dbReference type="GO" id="GO:1902600">
    <property type="term" value="P:proton transmembrane transport"/>
    <property type="evidence" value="ECO:0007669"/>
    <property type="project" value="InterPro"/>
</dbReference>
<reference evidence="10 11" key="2">
    <citation type="submission" date="2020-03" db="EMBL/GenBank/DDBJ databases">
        <title>Campylobacter portucalensis sp. nov., a new species of Campylobacter isolated from the reproductive tract of bulls.</title>
        <authorList>
            <person name="Silva M.F."/>
            <person name="Pereira G."/>
            <person name="Carneiro C."/>
            <person name="Hemphill A."/>
            <person name="Mateus L."/>
            <person name="Lopes-Da-Costa L."/>
            <person name="Silva E."/>
        </authorList>
    </citation>
    <scope>NUCLEOTIDE SEQUENCE [LARGE SCALE GENOMIC DNA]</scope>
    <source>
        <strain evidence="10 11">FMV-PI01</strain>
    </source>
</reference>
<feature type="transmembrane region" description="Helical" evidence="8">
    <location>
        <begin position="169"/>
        <end position="197"/>
    </location>
</feature>
<keyword evidence="5 8" id="KW-1133">Transmembrane helix</keyword>
<dbReference type="PANTHER" id="PTHR43562">
    <property type="entry name" value="NAPA-TYPE SODIUM/HYDROGEN ANTIPORTER"/>
    <property type="match status" value="1"/>
</dbReference>
<organism evidence="10 11">
    <name type="scientific">Campylobacter portucalensis</name>
    <dbReference type="NCBI Taxonomy" id="2608384"/>
    <lineage>
        <taxon>Bacteria</taxon>
        <taxon>Pseudomonadati</taxon>
        <taxon>Campylobacterota</taxon>
        <taxon>Epsilonproteobacteria</taxon>
        <taxon>Campylobacterales</taxon>
        <taxon>Campylobacteraceae</taxon>
        <taxon>Campylobacter</taxon>
    </lineage>
</organism>
<dbReference type="GO" id="GO:0016020">
    <property type="term" value="C:membrane"/>
    <property type="evidence" value="ECO:0007669"/>
    <property type="project" value="UniProtKB-SubCell"/>
</dbReference>
<evidence type="ECO:0000256" key="3">
    <source>
        <dbReference type="ARBA" id="ARBA00022449"/>
    </source>
</evidence>
<evidence type="ECO:0000256" key="5">
    <source>
        <dbReference type="ARBA" id="ARBA00022989"/>
    </source>
</evidence>
<evidence type="ECO:0000256" key="6">
    <source>
        <dbReference type="ARBA" id="ARBA00023065"/>
    </source>
</evidence>
<feature type="transmembrane region" description="Helical" evidence="8">
    <location>
        <begin position="316"/>
        <end position="342"/>
    </location>
</feature>
<dbReference type="InterPro" id="IPR006153">
    <property type="entry name" value="Cation/H_exchanger_TM"/>
</dbReference>
<dbReference type="Pfam" id="PF00999">
    <property type="entry name" value="Na_H_Exchanger"/>
    <property type="match status" value="1"/>
</dbReference>
<keyword evidence="4 8" id="KW-0812">Transmembrane</keyword>
<dbReference type="GO" id="GO:0015297">
    <property type="term" value="F:antiporter activity"/>
    <property type="evidence" value="ECO:0007669"/>
    <property type="project" value="UniProtKB-KW"/>
</dbReference>
<evidence type="ECO:0000256" key="8">
    <source>
        <dbReference type="SAM" id="Phobius"/>
    </source>
</evidence>
<gene>
    <name evidence="10" type="ORF">F1B92_01625</name>
</gene>
<evidence type="ECO:0000256" key="2">
    <source>
        <dbReference type="ARBA" id="ARBA00022448"/>
    </source>
</evidence>
<evidence type="ECO:0000259" key="9">
    <source>
        <dbReference type="Pfam" id="PF00999"/>
    </source>
</evidence>
<feature type="transmembrane region" description="Helical" evidence="8">
    <location>
        <begin position="217"/>
        <end position="249"/>
    </location>
</feature>
<dbReference type="PANTHER" id="PTHR43562:SF1">
    <property type="entry name" value="NA(+)_H(+) ANTIPORTER YJBQ-RELATED"/>
    <property type="match status" value="1"/>
</dbReference>
<comment type="caution">
    <text evidence="10">The sequence shown here is derived from an EMBL/GenBank/DDBJ whole genome shotgun (WGS) entry which is preliminary data.</text>
</comment>
<feature type="transmembrane region" description="Helical" evidence="8">
    <location>
        <begin position="285"/>
        <end position="309"/>
    </location>
</feature>
<dbReference type="AlphaFoldDB" id="A0A6L5WFW1"/>
<proteinExistence type="predicted"/>
<feature type="transmembrane region" description="Helical" evidence="8">
    <location>
        <begin position="88"/>
        <end position="114"/>
    </location>
</feature>
<evidence type="ECO:0000256" key="1">
    <source>
        <dbReference type="ARBA" id="ARBA00004141"/>
    </source>
</evidence>
<reference evidence="10 11" key="1">
    <citation type="submission" date="2019-09" db="EMBL/GenBank/DDBJ databases">
        <authorList>
            <person name="Silva M."/>
            <person name="Pereira G."/>
            <person name="Lopes-Da-Costa L."/>
            <person name="Silva E."/>
        </authorList>
    </citation>
    <scope>NUCLEOTIDE SEQUENCE [LARGE SCALE GENOMIC DNA]</scope>
    <source>
        <strain evidence="10 11">FMV-PI01</strain>
    </source>
</reference>
<dbReference type="RefSeq" id="WP_154570170.1">
    <property type="nucleotide sequence ID" value="NZ_VWSJ01000004.1"/>
</dbReference>
<evidence type="ECO:0000256" key="4">
    <source>
        <dbReference type="ARBA" id="ARBA00022692"/>
    </source>
</evidence>
<evidence type="ECO:0000313" key="11">
    <source>
        <dbReference type="Proteomes" id="UP000476338"/>
    </source>
</evidence>
<evidence type="ECO:0000313" key="10">
    <source>
        <dbReference type="EMBL" id="MSN95904.1"/>
    </source>
</evidence>
<dbReference type="Gene3D" id="1.20.1530.20">
    <property type="match status" value="1"/>
</dbReference>
<keyword evidence="6" id="KW-0406">Ion transport</keyword>
<sequence length="388" mass="43361">MNEILLLITLSFVIFTSPYIANLIKLPISATEIILGIVLGSAGFLPENEYFKIVADVGFYYLMFLAGAKVDLKILLKTDKKILKLSLFYMLLLYIFTTIGVYSLNLNTIIIIIIPIMSVGILSTLYKEYSKDQIWLSMAMLVGVIGEVISIALLTILNAYSKYGLDIKLFINLSALIGFLVVTALAFRYLDLIFWWYPSFKKILMPQFDKNEKDIRLSISLLIFIIAVMMILELKIVVGSFIAGSLITTFFKEKQDLAKKLESFGFGFLVPIFFAYIGSTVNLDVILMDGVISGVVILSVVMLIARVLASFVFAKVLGVIGSVLFGISLNIPLTLLIATATIAYNANFISDKFYYILILASVFQAVVCITLIKIIYNFKKNKSKKLEN</sequence>
<evidence type="ECO:0000256" key="7">
    <source>
        <dbReference type="ARBA" id="ARBA00023136"/>
    </source>
</evidence>
<keyword evidence="7 8" id="KW-0472">Membrane</keyword>
<name>A0A6L5WFW1_9BACT</name>
<dbReference type="InterPro" id="IPR038770">
    <property type="entry name" value="Na+/solute_symporter_sf"/>
</dbReference>
<feature type="transmembrane region" description="Helical" evidence="8">
    <location>
        <begin position="261"/>
        <end position="279"/>
    </location>
</feature>
<keyword evidence="2" id="KW-0813">Transport</keyword>
<keyword evidence="11" id="KW-1185">Reference proteome</keyword>
<feature type="transmembrane region" description="Helical" evidence="8">
    <location>
        <begin position="354"/>
        <end position="376"/>
    </location>
</feature>
<accession>A0A6L5WFW1</accession>
<protein>
    <submittedName>
        <fullName evidence="10">Cation:proton antiporter</fullName>
    </submittedName>
</protein>
<feature type="transmembrane region" description="Helical" evidence="8">
    <location>
        <begin position="134"/>
        <end position="157"/>
    </location>
</feature>
<dbReference type="Proteomes" id="UP000476338">
    <property type="component" value="Unassembled WGS sequence"/>
</dbReference>
<feature type="domain" description="Cation/H+ exchanger transmembrane" evidence="9">
    <location>
        <begin position="13"/>
        <end position="372"/>
    </location>
</feature>